<dbReference type="AlphaFoldDB" id="A0A2P7NYG7"/>
<keyword evidence="2" id="KW-1185">Reference proteome</keyword>
<proteinExistence type="predicted"/>
<accession>A0A2P7NYG7</accession>
<dbReference type="EMBL" id="PXXU01000005">
    <property type="protein sequence ID" value="PSJ18523.1"/>
    <property type="molecule type" value="Genomic_DNA"/>
</dbReference>
<dbReference type="Proteomes" id="UP000241912">
    <property type="component" value="Unassembled WGS sequence"/>
</dbReference>
<reference evidence="1 2" key="1">
    <citation type="submission" date="2018-03" db="EMBL/GenBank/DDBJ databases">
        <title>Draft genome of Nitrosomonas supralitoralis APG5.</title>
        <authorList>
            <person name="Urakawa H."/>
            <person name="Lopez J.V."/>
        </authorList>
    </citation>
    <scope>NUCLEOTIDE SEQUENCE [LARGE SCALE GENOMIC DNA]</scope>
    <source>
        <strain evidence="1 2">APG5</strain>
    </source>
</reference>
<evidence type="ECO:0000313" key="2">
    <source>
        <dbReference type="Proteomes" id="UP000241912"/>
    </source>
</evidence>
<gene>
    <name evidence="1" type="ORF">C7H79_02775</name>
</gene>
<protein>
    <recommendedName>
        <fullName evidence="3">HTH cro/C1-type domain-containing protein</fullName>
    </recommendedName>
</protein>
<sequence length="85" mass="9526">MTPEEFRNGLTRLNWKQSDFAMEAGLSPVSVSNWLTGVAPLPVWAQRHLELLLTLHDLAAKLLEPPTKKARIARREAALPVDRNA</sequence>
<organism evidence="1 2">
    <name type="scientific">Nitrosomonas supralitoralis</name>
    <dbReference type="NCBI Taxonomy" id="2116706"/>
    <lineage>
        <taxon>Bacteria</taxon>
        <taxon>Pseudomonadati</taxon>
        <taxon>Pseudomonadota</taxon>
        <taxon>Betaproteobacteria</taxon>
        <taxon>Nitrosomonadales</taxon>
        <taxon>Nitrosomonadaceae</taxon>
        <taxon>Nitrosomonas</taxon>
    </lineage>
</organism>
<comment type="caution">
    <text evidence="1">The sequence shown here is derived from an EMBL/GenBank/DDBJ whole genome shotgun (WGS) entry which is preliminary data.</text>
</comment>
<evidence type="ECO:0000313" key="1">
    <source>
        <dbReference type="EMBL" id="PSJ18523.1"/>
    </source>
</evidence>
<evidence type="ECO:0008006" key="3">
    <source>
        <dbReference type="Google" id="ProtNLM"/>
    </source>
</evidence>
<name>A0A2P7NYG7_9PROT</name>